<keyword evidence="15 20" id="KW-0436">Ligase</keyword>
<dbReference type="NCBIfam" id="TIGR01085">
    <property type="entry name" value="murE"/>
    <property type="match status" value="1"/>
</dbReference>
<dbReference type="GO" id="GO:0000287">
    <property type="term" value="F:magnesium ion binding"/>
    <property type="evidence" value="ECO:0007669"/>
    <property type="project" value="UniProtKB-UniRule"/>
</dbReference>
<dbReference type="Gene3D" id="3.40.1390.10">
    <property type="entry name" value="MurE/MurF, N-terminal domain"/>
    <property type="match status" value="1"/>
</dbReference>
<evidence type="ECO:0000256" key="2">
    <source>
        <dbReference type="ARBA" id="ARBA00005898"/>
    </source>
</evidence>
<dbReference type="GO" id="GO:0071555">
    <property type="term" value="P:cell wall organization"/>
    <property type="evidence" value="ECO:0007669"/>
    <property type="project" value="UniProtKB-KW"/>
</dbReference>
<dbReference type="RefSeq" id="WP_071061942.1">
    <property type="nucleotide sequence ID" value="NZ_MKIE01000002.1"/>
</dbReference>
<evidence type="ECO:0000313" key="21">
    <source>
        <dbReference type="Proteomes" id="UP000180254"/>
    </source>
</evidence>
<dbReference type="Gene3D" id="3.40.1190.10">
    <property type="entry name" value="Mur-like, catalytic domain"/>
    <property type="match status" value="1"/>
</dbReference>
<comment type="function">
    <text evidence="9 15">Catalyzes the addition of meso-diaminopimelic acid to the nucleotide precursor UDP-N-acetylmuramoyl-L-alanyl-D-glutamate (UMAG) in the biosynthesis of bacterial cell-wall peptidoglycan.</text>
</comment>
<feature type="modified residue" description="N6-carboxylysine" evidence="15">
    <location>
        <position position="220"/>
    </location>
</feature>
<evidence type="ECO:0000256" key="1">
    <source>
        <dbReference type="ARBA" id="ARBA00004752"/>
    </source>
</evidence>
<feature type="binding site" evidence="15">
    <location>
        <begin position="153"/>
        <end position="154"/>
    </location>
    <ligand>
        <name>UDP-N-acetyl-alpha-D-muramoyl-L-alanyl-D-glutamate</name>
        <dbReference type="ChEBI" id="CHEBI:83900"/>
    </ligand>
</feature>
<dbReference type="Gene3D" id="3.90.190.20">
    <property type="entry name" value="Mur ligase, C-terminal domain"/>
    <property type="match status" value="1"/>
</dbReference>
<keyword evidence="6 15" id="KW-0131">Cell cycle</keyword>
<dbReference type="Pfam" id="PF02875">
    <property type="entry name" value="Mur_ligase_C"/>
    <property type="match status" value="1"/>
</dbReference>
<dbReference type="GO" id="GO:0051301">
    <property type="term" value="P:cell division"/>
    <property type="evidence" value="ECO:0007669"/>
    <property type="project" value="UniProtKB-KW"/>
</dbReference>
<name>A0A1S1V950_9FIRM</name>
<dbReference type="HAMAP" id="MF_00208">
    <property type="entry name" value="MurE"/>
    <property type="match status" value="1"/>
</dbReference>
<keyword evidence="7 15" id="KW-0961">Cell wall biogenesis/degradation</keyword>
<evidence type="ECO:0000256" key="9">
    <source>
        <dbReference type="ARBA" id="ARBA00056782"/>
    </source>
</evidence>
<evidence type="ECO:0000256" key="15">
    <source>
        <dbReference type="HAMAP-Rule" id="MF_00208"/>
    </source>
</evidence>
<evidence type="ECO:0000256" key="12">
    <source>
        <dbReference type="ARBA" id="ARBA00075482"/>
    </source>
</evidence>
<dbReference type="PANTHER" id="PTHR23135:SF4">
    <property type="entry name" value="UDP-N-ACETYLMURAMOYL-L-ALANYL-D-GLUTAMATE--2,6-DIAMINOPIMELATE LIGASE MURE HOMOLOG, CHLOROPLASTIC"/>
    <property type="match status" value="1"/>
</dbReference>
<organism evidence="20 21">
    <name type="scientific">Andreesenia angusta</name>
    <dbReference type="NCBI Taxonomy" id="39480"/>
    <lineage>
        <taxon>Bacteria</taxon>
        <taxon>Bacillati</taxon>
        <taxon>Bacillota</taxon>
        <taxon>Tissierellia</taxon>
        <taxon>Tissierellales</taxon>
        <taxon>Gottschalkiaceae</taxon>
        <taxon>Andreesenia</taxon>
    </lineage>
</organism>
<dbReference type="InterPro" id="IPR035911">
    <property type="entry name" value="MurE/MurF_N"/>
</dbReference>
<dbReference type="Pfam" id="PF08245">
    <property type="entry name" value="Mur_ligase_M"/>
    <property type="match status" value="1"/>
</dbReference>
<evidence type="ECO:0000256" key="11">
    <source>
        <dbReference type="ARBA" id="ARBA00072883"/>
    </source>
</evidence>
<feature type="binding site" evidence="15">
    <location>
        <position position="180"/>
    </location>
    <ligand>
        <name>UDP-N-acetyl-alpha-D-muramoyl-L-alanyl-D-glutamate</name>
        <dbReference type="ChEBI" id="CHEBI:83900"/>
    </ligand>
</feature>
<evidence type="ECO:0000256" key="3">
    <source>
        <dbReference type="ARBA" id="ARBA00022618"/>
    </source>
</evidence>
<comment type="similarity">
    <text evidence="2 15">Belongs to the MurCDEF family. MurE subfamily.</text>
</comment>
<comment type="catalytic activity">
    <reaction evidence="8 15">
        <text>UDP-N-acetyl-alpha-D-muramoyl-L-alanyl-D-glutamate + meso-2,6-diaminopimelate + ATP = UDP-N-acetyl-alpha-D-muramoyl-L-alanyl-gamma-D-glutamyl-meso-2,6-diaminopimelate + ADP + phosphate + H(+)</text>
        <dbReference type="Rhea" id="RHEA:23676"/>
        <dbReference type="ChEBI" id="CHEBI:15378"/>
        <dbReference type="ChEBI" id="CHEBI:30616"/>
        <dbReference type="ChEBI" id="CHEBI:43474"/>
        <dbReference type="ChEBI" id="CHEBI:57791"/>
        <dbReference type="ChEBI" id="CHEBI:83900"/>
        <dbReference type="ChEBI" id="CHEBI:83905"/>
        <dbReference type="ChEBI" id="CHEBI:456216"/>
        <dbReference type="EC" id="6.3.2.13"/>
    </reaction>
</comment>
<dbReference type="UniPathway" id="UPA00219"/>
<evidence type="ECO:0000256" key="14">
    <source>
        <dbReference type="ARBA" id="ARBA00081560"/>
    </source>
</evidence>
<comment type="PTM">
    <text evidence="15">Carboxylation is probably crucial for Mg(2+) binding and, consequently, for the gamma-phosphate positioning of ATP.</text>
</comment>
<feature type="short sequence motif" description="Meso-diaminopimelate recognition motif" evidence="15">
    <location>
        <begin position="412"/>
        <end position="415"/>
    </location>
</feature>
<dbReference type="SUPFAM" id="SSF53244">
    <property type="entry name" value="MurD-like peptide ligases, peptide-binding domain"/>
    <property type="match status" value="1"/>
</dbReference>
<dbReference type="Pfam" id="PF01225">
    <property type="entry name" value="Mur_ligase"/>
    <property type="match status" value="1"/>
</dbReference>
<evidence type="ECO:0000256" key="16">
    <source>
        <dbReference type="RuleBase" id="RU004135"/>
    </source>
</evidence>
<evidence type="ECO:0000256" key="8">
    <source>
        <dbReference type="ARBA" id="ARBA00050251"/>
    </source>
</evidence>
<feature type="domain" description="Mur ligase central" evidence="19">
    <location>
        <begin position="109"/>
        <end position="310"/>
    </location>
</feature>
<feature type="binding site" evidence="15">
    <location>
        <position position="30"/>
    </location>
    <ligand>
        <name>UDP-N-acetyl-alpha-D-muramoyl-L-alanyl-D-glutamate</name>
        <dbReference type="ChEBI" id="CHEBI:83900"/>
    </ligand>
</feature>
<dbReference type="PANTHER" id="PTHR23135">
    <property type="entry name" value="MUR LIGASE FAMILY MEMBER"/>
    <property type="match status" value="1"/>
</dbReference>
<keyword evidence="15" id="KW-0547">Nucleotide-binding</keyword>
<feature type="binding site" evidence="15">
    <location>
        <begin position="412"/>
        <end position="415"/>
    </location>
    <ligand>
        <name>meso-2,6-diaminopimelate</name>
        <dbReference type="ChEBI" id="CHEBI:57791"/>
    </ligand>
</feature>
<evidence type="ECO:0000313" key="20">
    <source>
        <dbReference type="EMBL" id="OHW63034.1"/>
    </source>
</evidence>
<keyword evidence="5 15" id="KW-0573">Peptidoglycan synthesis</keyword>
<dbReference type="InterPro" id="IPR013221">
    <property type="entry name" value="Mur_ligase_cen"/>
</dbReference>
<proteinExistence type="inferred from homology"/>
<feature type="binding site" evidence="15">
    <location>
        <position position="468"/>
    </location>
    <ligand>
        <name>meso-2,6-diaminopimelate</name>
        <dbReference type="ChEBI" id="CHEBI:57791"/>
    </ligand>
</feature>
<feature type="binding site" evidence="15">
    <location>
        <position position="188"/>
    </location>
    <ligand>
        <name>UDP-N-acetyl-alpha-D-muramoyl-L-alanyl-D-glutamate</name>
        <dbReference type="ChEBI" id="CHEBI:83900"/>
    </ligand>
</feature>
<keyword evidence="3 15" id="KW-0132">Cell division</keyword>
<comment type="caution">
    <text evidence="15">Lacks conserved residue(s) required for the propagation of feature annotation.</text>
</comment>
<dbReference type="EMBL" id="MKIE01000002">
    <property type="protein sequence ID" value="OHW63034.1"/>
    <property type="molecule type" value="Genomic_DNA"/>
</dbReference>
<dbReference type="GO" id="GO:0005737">
    <property type="term" value="C:cytoplasm"/>
    <property type="evidence" value="ECO:0007669"/>
    <property type="project" value="UniProtKB-SubCell"/>
</dbReference>
<dbReference type="InterPro" id="IPR004101">
    <property type="entry name" value="Mur_ligase_C"/>
</dbReference>
<comment type="subcellular location">
    <subcellularLocation>
        <location evidence="15 16">Cytoplasm</location>
    </subcellularLocation>
</comment>
<evidence type="ECO:0000256" key="6">
    <source>
        <dbReference type="ARBA" id="ARBA00023306"/>
    </source>
</evidence>
<gene>
    <name evidence="15 20" type="primary">murE</name>
    <name evidence="20" type="ORF">EUAN_08180</name>
</gene>
<dbReference type="OrthoDB" id="9800958at2"/>
<dbReference type="STRING" id="39480.EUAN_08180"/>
<dbReference type="NCBIfam" id="NF001124">
    <property type="entry name" value="PRK00139.1-2"/>
    <property type="match status" value="1"/>
</dbReference>
<keyword evidence="15" id="KW-0067">ATP-binding</keyword>
<keyword evidence="4 15" id="KW-0133">Cell shape</keyword>
<dbReference type="InterPro" id="IPR000713">
    <property type="entry name" value="Mur_ligase_N"/>
</dbReference>
<dbReference type="GO" id="GO:0008360">
    <property type="term" value="P:regulation of cell shape"/>
    <property type="evidence" value="ECO:0007669"/>
    <property type="project" value="UniProtKB-KW"/>
</dbReference>
<reference evidence="20 21" key="1">
    <citation type="submission" date="2016-09" db="EMBL/GenBank/DDBJ databases">
        <title>Genome sequence of Eubacterium angustum.</title>
        <authorList>
            <person name="Poehlein A."/>
            <person name="Daniel R."/>
        </authorList>
    </citation>
    <scope>NUCLEOTIDE SEQUENCE [LARGE SCALE GENOMIC DNA]</scope>
    <source>
        <strain evidence="20 21">DSM 1989</strain>
    </source>
</reference>
<keyword evidence="15" id="KW-0460">Magnesium</keyword>
<keyword evidence="21" id="KW-1185">Reference proteome</keyword>
<comment type="pathway">
    <text evidence="1 15 16">Cell wall biogenesis; peptidoglycan biosynthesis.</text>
</comment>
<keyword evidence="15" id="KW-0963">Cytoplasm</keyword>
<dbReference type="InterPro" id="IPR005761">
    <property type="entry name" value="UDP-N-AcMur-Glu-dNH2Pim_ligase"/>
</dbReference>
<dbReference type="GO" id="GO:0005524">
    <property type="term" value="F:ATP binding"/>
    <property type="evidence" value="ECO:0007669"/>
    <property type="project" value="UniProtKB-UniRule"/>
</dbReference>
<dbReference type="GO" id="GO:0008765">
    <property type="term" value="F:UDP-N-acetylmuramoylalanyl-D-glutamate-2,6-diaminopimelate ligase activity"/>
    <property type="evidence" value="ECO:0007669"/>
    <property type="project" value="UniProtKB-UniRule"/>
</dbReference>
<dbReference type="FunFam" id="3.90.190.20:FF:000006">
    <property type="entry name" value="UDP-N-acetylmuramoyl-L-alanyl-D-glutamate--2,6-diaminopimelate ligase"/>
    <property type="match status" value="1"/>
</dbReference>
<feature type="domain" description="Mur ligase C-terminal" evidence="18">
    <location>
        <begin position="339"/>
        <end position="466"/>
    </location>
</feature>
<dbReference type="InterPro" id="IPR036615">
    <property type="entry name" value="Mur_ligase_C_dom_sf"/>
</dbReference>
<feature type="domain" description="Mur ligase N-terminal catalytic" evidence="17">
    <location>
        <begin position="22"/>
        <end position="96"/>
    </location>
</feature>
<comment type="cofactor">
    <cofactor evidence="15">
        <name>Mg(2+)</name>
        <dbReference type="ChEBI" id="CHEBI:18420"/>
    </cofactor>
</comment>
<dbReference type="InterPro" id="IPR036565">
    <property type="entry name" value="Mur-like_cat_sf"/>
</dbReference>
<dbReference type="SUPFAM" id="SSF53623">
    <property type="entry name" value="MurD-like peptide ligases, catalytic domain"/>
    <property type="match status" value="1"/>
</dbReference>
<evidence type="ECO:0000259" key="19">
    <source>
        <dbReference type="Pfam" id="PF08245"/>
    </source>
</evidence>
<dbReference type="Proteomes" id="UP000180254">
    <property type="component" value="Unassembled WGS sequence"/>
</dbReference>
<dbReference type="SUPFAM" id="SSF63418">
    <property type="entry name" value="MurE/MurF N-terminal domain"/>
    <property type="match status" value="1"/>
</dbReference>
<sequence length="493" mass="54054">MKLKDILEGAEFESGNNLEDVEIKGIAYNSQKVEAGYLFVAIEGFKTDGHKYIASAIENGASAIVLQKEVEGIPAEMPVIKVSNSREMLAKLACSFCGDPSSKLNLIGITGTNGKTTTTYLTRAIFEEIGHKVGIIGTIGNLIGNKVVDTNTTTPESLELQESFCSMIDNEVDTAVMEVSSHALDLNRVDYSDFKVGVFTNLSVDHLDYHKTIDNYLEAKKKLFYRTSEFNVINGDDPYGQKIIDEIKSLETPLLIYGIDSEEYDLYATDIVMKPEGVSYKMHTPMGSINIELNIPGLFSVYNSLAAASIAYASAYSGRVKLTLKDIKSGLEKLSGVKGRFEVVPTGKDFSVIIDFAHTPDALEKVLKSIKEFAKGRIVALFGAGGDRDSSKRAPMGEIAAKYADFCVVTSDNPRTEDPAKIIEDVLAGVKREGGEYVAIVDRREAIEYAVKNAKPDDIILLAGKGHETYLILGETKHHFDEREIVREALLKI</sequence>
<dbReference type="EC" id="6.3.2.13" evidence="10 15"/>
<evidence type="ECO:0000259" key="17">
    <source>
        <dbReference type="Pfam" id="PF01225"/>
    </source>
</evidence>
<evidence type="ECO:0000256" key="10">
    <source>
        <dbReference type="ARBA" id="ARBA00066633"/>
    </source>
</evidence>
<dbReference type="GO" id="GO:0009252">
    <property type="term" value="P:peptidoglycan biosynthetic process"/>
    <property type="evidence" value="ECO:0007669"/>
    <property type="project" value="UniProtKB-UniRule"/>
</dbReference>
<accession>A0A1S1V950</accession>
<evidence type="ECO:0000259" key="18">
    <source>
        <dbReference type="Pfam" id="PF02875"/>
    </source>
</evidence>
<evidence type="ECO:0000256" key="7">
    <source>
        <dbReference type="ARBA" id="ARBA00023316"/>
    </source>
</evidence>
<feature type="binding site" evidence="15">
    <location>
        <position position="388"/>
    </location>
    <ligand>
        <name>meso-2,6-diaminopimelate</name>
        <dbReference type="ChEBI" id="CHEBI:57791"/>
    </ligand>
</feature>
<feature type="binding site" evidence="15">
    <location>
        <position position="464"/>
    </location>
    <ligand>
        <name>meso-2,6-diaminopimelate</name>
        <dbReference type="ChEBI" id="CHEBI:57791"/>
    </ligand>
</feature>
<comment type="caution">
    <text evidence="20">The sequence shown here is derived from an EMBL/GenBank/DDBJ whole genome shotgun (WGS) entry which is preliminary data.</text>
</comment>
<feature type="binding site" evidence="15">
    <location>
        <begin position="111"/>
        <end position="117"/>
    </location>
    <ligand>
        <name>ATP</name>
        <dbReference type="ChEBI" id="CHEBI:30616"/>
    </ligand>
</feature>
<evidence type="ECO:0000256" key="4">
    <source>
        <dbReference type="ARBA" id="ARBA00022960"/>
    </source>
</evidence>
<evidence type="ECO:0000256" key="13">
    <source>
        <dbReference type="ARBA" id="ARBA00076158"/>
    </source>
</evidence>
<evidence type="ECO:0000256" key="5">
    <source>
        <dbReference type="ARBA" id="ARBA00022984"/>
    </source>
</evidence>
<dbReference type="AlphaFoldDB" id="A0A1S1V950"/>
<protein>
    <recommendedName>
        <fullName evidence="11 15">UDP-N-acetylmuramoyl-L-alanyl-D-glutamate--2,6-diaminopimelate ligase</fullName>
        <ecNumber evidence="10 15">6.3.2.13</ecNumber>
    </recommendedName>
    <alternativeName>
        <fullName evidence="12 15">Meso-A2pm-adding enzyme</fullName>
    </alternativeName>
    <alternativeName>
        <fullName evidence="13 15">Meso-diaminopimelate-adding enzyme</fullName>
    </alternativeName>
    <alternativeName>
        <fullName evidence="14 15">UDP-MurNAc-L-Ala-D-Glu:meso-diaminopimelate ligase</fullName>
    </alternativeName>
    <alternativeName>
        <fullName evidence="15">UDP-MurNAc-tripeptide synthetase</fullName>
    </alternativeName>
    <alternativeName>
        <fullName evidence="15">UDP-N-acetylmuramyl-tripeptide synthetase</fullName>
    </alternativeName>
</protein>
<dbReference type="NCBIfam" id="NF001126">
    <property type="entry name" value="PRK00139.1-4"/>
    <property type="match status" value="1"/>
</dbReference>